<dbReference type="Proteomes" id="UP000188637">
    <property type="component" value="Unassembled WGS sequence"/>
</dbReference>
<name>A0ACC8XHE0_9FIRM</name>
<reference evidence="1" key="1">
    <citation type="submission" date="2016-08" db="EMBL/GenBank/DDBJ databases">
        <authorList>
            <person name="Ngugi D.K."/>
            <person name="Miyake S."/>
            <person name="Stingl U."/>
        </authorList>
    </citation>
    <scope>NUCLEOTIDE SEQUENCE</scope>
    <source>
        <strain evidence="1">SCG-D08WGA-EpuloA1</strain>
    </source>
</reference>
<gene>
    <name evidence="1" type="ORF">AN640_06820</name>
</gene>
<evidence type="ECO:0000313" key="2">
    <source>
        <dbReference type="Proteomes" id="UP000188637"/>
    </source>
</evidence>
<comment type="caution">
    <text evidence="1">The sequence shown here is derived from an EMBL/GenBank/DDBJ whole genome shotgun (WGS) entry which is preliminary data.</text>
</comment>
<accession>A0ACC8XHE0</accession>
<organism evidence="1 2">
    <name type="scientific">Candidatus Epulonipiscium fishelsonii</name>
    <dbReference type="NCBI Taxonomy" id="77094"/>
    <lineage>
        <taxon>Bacteria</taxon>
        <taxon>Bacillati</taxon>
        <taxon>Bacillota</taxon>
        <taxon>Clostridia</taxon>
        <taxon>Lachnospirales</taxon>
        <taxon>Lachnospiraceae</taxon>
        <taxon>Candidatus Epulonipiscium</taxon>
    </lineage>
</organism>
<keyword evidence="2" id="KW-1185">Reference proteome</keyword>
<dbReference type="EMBL" id="LJHD01000169">
    <property type="protein sequence ID" value="ONI43040.1"/>
    <property type="molecule type" value="Genomic_DNA"/>
</dbReference>
<sequence length="204" mass="23821">MLEKLTDEELIKCYREKNLDAIEILIQRYKSYVKKRIKNIYIVGIERDDLVQEGMIGVFKAVCEYNPSKEIDFRNFANICITNQMNTVFKAAYRKKHMPLNNSVSLDQQIINQEDENITLMDIIKEDTGLTPEELVISQENMERLIEYMKSVLSKFELDVAVLHIKGKSYQEIALLMNKSPKSIDNALQRIKRKLVEMKIGKVI</sequence>
<protein>
    <submittedName>
        <fullName evidence="1">RNA polymerase factor sigma-70</fullName>
    </submittedName>
</protein>
<evidence type="ECO:0000313" key="1">
    <source>
        <dbReference type="EMBL" id="ONI43040.1"/>
    </source>
</evidence>
<proteinExistence type="predicted"/>